<dbReference type="Pfam" id="PF00650">
    <property type="entry name" value="CRAL_TRIO"/>
    <property type="match status" value="1"/>
</dbReference>
<dbReference type="Gene3D" id="3.40.525.10">
    <property type="entry name" value="CRAL-TRIO lipid binding domain"/>
    <property type="match status" value="1"/>
</dbReference>
<sequence length="368" mass="41006">MHTPDGLFKGLSEQQIAAFETLKLRCAEAGLLSRPLALSDGEVEDGLNDDPTLLRFLRARRYDVQGALKQFKEARRTWETNNVSQLYNTMEIASFENARPLYPHWSGRRTKAGRPIFLFDFAYLNQTVLASYEENRRGSISSAQGSLQQREASTALDSVTRFVLPLCSAMKDRPDPTSPITSGVFLVDLAAFTLKAGWGVKNYTPDISGLVATGYPEIVHQVFLINAPSYFTMMWAIMRKWLDPDTTEKVQIPAASEALATLSRYIDPENIPRRFGGHFDWSHGMPVDLDAEIGGALSWQGEQKLPPGPIKWQLDKSRRRTAVAVGSVDGTARAEKIAVLDDEAEQEKKTIEPEVMQTVEAVAQLSLE</sequence>
<keyword evidence="3" id="KW-1185">Reference proteome</keyword>
<evidence type="ECO:0000259" key="1">
    <source>
        <dbReference type="PROSITE" id="PS50191"/>
    </source>
</evidence>
<dbReference type="Pfam" id="PF03765">
    <property type="entry name" value="CRAL_TRIO_N"/>
    <property type="match status" value="1"/>
</dbReference>
<name>A0A0U5GPX4_ASPCI</name>
<dbReference type="SMART" id="SM01100">
    <property type="entry name" value="CRAL_TRIO_N"/>
    <property type="match status" value="1"/>
</dbReference>
<dbReference type="Proteomes" id="UP000054771">
    <property type="component" value="Unassembled WGS sequence"/>
</dbReference>
<dbReference type="PANTHER" id="PTHR45657:SF20">
    <property type="entry name" value="CRAL_TRIO DOMAIN PROTEIN (AFU_ORTHOLOGUE AFUA_5G00680)"/>
    <property type="match status" value="1"/>
</dbReference>
<dbReference type="OrthoDB" id="30289at2759"/>
<accession>A0A0U5GPX4</accession>
<dbReference type="InterPro" id="IPR036273">
    <property type="entry name" value="CRAL/TRIO_N_dom_sf"/>
</dbReference>
<dbReference type="SUPFAM" id="SSF46938">
    <property type="entry name" value="CRAL/TRIO N-terminal domain"/>
    <property type="match status" value="1"/>
</dbReference>
<dbReference type="SUPFAM" id="SSF52087">
    <property type="entry name" value="CRAL/TRIO domain"/>
    <property type="match status" value="1"/>
</dbReference>
<dbReference type="InterPro" id="IPR011074">
    <property type="entry name" value="CRAL/TRIO_N_dom"/>
</dbReference>
<dbReference type="STRING" id="454130.A0A0U5GPX4"/>
<evidence type="ECO:0000313" key="3">
    <source>
        <dbReference type="Proteomes" id="UP000054771"/>
    </source>
</evidence>
<gene>
    <name evidence="2" type="ORF">ASPCAL03257</name>
</gene>
<dbReference type="OMA" id="CWIYSKS"/>
<feature type="domain" description="CRAL-TRIO" evidence="1">
    <location>
        <begin position="107"/>
        <end position="283"/>
    </location>
</feature>
<dbReference type="AlphaFoldDB" id="A0A0U5GPX4"/>
<dbReference type="PANTHER" id="PTHR45657">
    <property type="entry name" value="CRAL-TRIO DOMAIN-CONTAINING PROTEIN YKL091C-RELATED"/>
    <property type="match status" value="1"/>
</dbReference>
<dbReference type="SMART" id="SM00516">
    <property type="entry name" value="SEC14"/>
    <property type="match status" value="1"/>
</dbReference>
<dbReference type="Gene3D" id="1.10.8.20">
    <property type="entry name" value="N-terminal domain of phosphatidylinositol transfer protein sec14p"/>
    <property type="match status" value="1"/>
</dbReference>
<dbReference type="PROSITE" id="PS50191">
    <property type="entry name" value="CRAL_TRIO"/>
    <property type="match status" value="1"/>
</dbReference>
<organism evidence="2 3">
    <name type="scientific">Aspergillus calidoustus</name>
    <dbReference type="NCBI Taxonomy" id="454130"/>
    <lineage>
        <taxon>Eukaryota</taxon>
        <taxon>Fungi</taxon>
        <taxon>Dikarya</taxon>
        <taxon>Ascomycota</taxon>
        <taxon>Pezizomycotina</taxon>
        <taxon>Eurotiomycetes</taxon>
        <taxon>Eurotiomycetidae</taxon>
        <taxon>Eurotiales</taxon>
        <taxon>Aspergillaceae</taxon>
        <taxon>Aspergillus</taxon>
        <taxon>Aspergillus subgen. Nidulantes</taxon>
    </lineage>
</organism>
<dbReference type="InterPro" id="IPR051026">
    <property type="entry name" value="PI/PC_transfer"/>
</dbReference>
<protein>
    <recommendedName>
        <fullName evidence="1">CRAL-TRIO domain-containing protein</fullName>
    </recommendedName>
</protein>
<dbReference type="InterPro" id="IPR001251">
    <property type="entry name" value="CRAL-TRIO_dom"/>
</dbReference>
<proteinExistence type="predicted"/>
<dbReference type="EMBL" id="CDMC01000002">
    <property type="protein sequence ID" value="CEN60824.1"/>
    <property type="molecule type" value="Genomic_DNA"/>
</dbReference>
<reference evidence="3" key="1">
    <citation type="journal article" date="2016" name="Genome Announc.">
        <title>Draft genome sequences of fungus Aspergillus calidoustus.</title>
        <authorList>
            <person name="Horn F."/>
            <person name="Linde J."/>
            <person name="Mattern D.J."/>
            <person name="Walther G."/>
            <person name="Guthke R."/>
            <person name="Scherlach K."/>
            <person name="Martin K."/>
            <person name="Brakhage A.A."/>
            <person name="Petzke L."/>
            <person name="Valiante V."/>
        </authorList>
    </citation>
    <scope>NUCLEOTIDE SEQUENCE [LARGE SCALE GENOMIC DNA]</scope>
    <source>
        <strain evidence="3">SF006504</strain>
    </source>
</reference>
<evidence type="ECO:0000313" key="2">
    <source>
        <dbReference type="EMBL" id="CEN60824.1"/>
    </source>
</evidence>
<dbReference type="CDD" id="cd00170">
    <property type="entry name" value="SEC14"/>
    <property type="match status" value="1"/>
</dbReference>
<dbReference type="InterPro" id="IPR036865">
    <property type="entry name" value="CRAL-TRIO_dom_sf"/>
</dbReference>